<comment type="caution">
    <text evidence="2">The sequence shown here is derived from an EMBL/GenBank/DDBJ whole genome shotgun (WGS) entry which is preliminary data.</text>
</comment>
<evidence type="ECO:0000259" key="1">
    <source>
        <dbReference type="Pfam" id="PF13847"/>
    </source>
</evidence>
<feature type="domain" description="Methyltransferase" evidence="1">
    <location>
        <begin position="43"/>
        <end position="166"/>
    </location>
</feature>
<dbReference type="InterPro" id="IPR029063">
    <property type="entry name" value="SAM-dependent_MTases_sf"/>
</dbReference>
<dbReference type="PANTHER" id="PTHR47739:SF1">
    <property type="entry name" value="TRNA1(VAL) (ADENINE(37)-N6)-METHYLTRANSFERASE"/>
    <property type="match status" value="1"/>
</dbReference>
<sequence>MLYKGERIDEIGFSDLRLIQKPEDFCYGVDAVILADFAARKPARRIVDLGTGTGIIPHILSHKTSAETIYGIEYQEDAWARAVRNAELNGLTERLSFIQANVADFDRLTGWADAVTANPPYMAGNGGLVNANQAKTIARHETVGTLEDFIGCACRLLRDRGDFYMVHRPSRLVDIFSLCRKYGLEPKEMRLVAPRAGQIPNIVLIHCVKGGGPELRLLETLFVYKAEGVYSDEIQRIYERTDETPVK</sequence>
<keyword evidence="3" id="KW-1185">Reference proteome</keyword>
<gene>
    <name evidence="2" type="ORF">NE619_14720</name>
</gene>
<dbReference type="EMBL" id="JANFXK010000018">
    <property type="protein sequence ID" value="MCQ4637987.1"/>
    <property type="molecule type" value="Genomic_DNA"/>
</dbReference>
<dbReference type="SUPFAM" id="SSF53335">
    <property type="entry name" value="S-adenosyl-L-methionine-dependent methyltransferases"/>
    <property type="match status" value="1"/>
</dbReference>
<accession>A0ABT1RRZ8</accession>
<evidence type="ECO:0000313" key="2">
    <source>
        <dbReference type="EMBL" id="MCQ4637987.1"/>
    </source>
</evidence>
<organism evidence="2 3">
    <name type="scientific">Anaerovorax odorimutans</name>
    <dbReference type="NCBI Taxonomy" id="109327"/>
    <lineage>
        <taxon>Bacteria</taxon>
        <taxon>Bacillati</taxon>
        <taxon>Bacillota</taxon>
        <taxon>Clostridia</taxon>
        <taxon>Peptostreptococcales</taxon>
        <taxon>Anaerovoracaceae</taxon>
        <taxon>Anaerovorax</taxon>
    </lineage>
</organism>
<protein>
    <submittedName>
        <fullName evidence="2">tRNA1(Val) (Adenine(37)-N6)-methyltransferase</fullName>
    </submittedName>
</protein>
<dbReference type="Gene3D" id="3.40.50.150">
    <property type="entry name" value="Vaccinia Virus protein VP39"/>
    <property type="match status" value="1"/>
</dbReference>
<dbReference type="InterPro" id="IPR025714">
    <property type="entry name" value="Methyltranfer_dom"/>
</dbReference>
<dbReference type="InterPro" id="IPR050210">
    <property type="entry name" value="tRNA_Adenine-N(6)_MTase"/>
</dbReference>
<reference evidence="2 3" key="1">
    <citation type="submission" date="2022-06" db="EMBL/GenBank/DDBJ databases">
        <title>Isolation of gut microbiota from human fecal samples.</title>
        <authorList>
            <person name="Pamer E.G."/>
            <person name="Barat B."/>
            <person name="Waligurski E."/>
            <person name="Medina S."/>
            <person name="Paddock L."/>
            <person name="Mostad J."/>
        </authorList>
    </citation>
    <scope>NUCLEOTIDE SEQUENCE [LARGE SCALE GENOMIC DNA]</scope>
    <source>
        <strain evidence="2 3">SL.3.17</strain>
    </source>
</reference>
<evidence type="ECO:0000313" key="3">
    <source>
        <dbReference type="Proteomes" id="UP001524502"/>
    </source>
</evidence>
<dbReference type="CDD" id="cd02440">
    <property type="entry name" value="AdoMet_MTases"/>
    <property type="match status" value="1"/>
</dbReference>
<name>A0ABT1RRZ8_9FIRM</name>
<dbReference type="Pfam" id="PF13847">
    <property type="entry name" value="Methyltransf_31"/>
    <property type="match status" value="1"/>
</dbReference>
<dbReference type="RefSeq" id="WP_256133178.1">
    <property type="nucleotide sequence ID" value="NZ_JANFXK010000018.1"/>
</dbReference>
<dbReference type="PANTHER" id="PTHR47739">
    <property type="entry name" value="TRNA1(VAL) (ADENINE(37)-N6)-METHYLTRANSFERASE"/>
    <property type="match status" value="1"/>
</dbReference>
<dbReference type="Proteomes" id="UP001524502">
    <property type="component" value="Unassembled WGS sequence"/>
</dbReference>
<proteinExistence type="predicted"/>